<feature type="compositionally biased region" description="Low complexity" evidence="2">
    <location>
        <begin position="19"/>
        <end position="33"/>
    </location>
</feature>
<evidence type="ECO:0000313" key="3">
    <source>
        <dbReference type="EMBL" id="MDY0870296.1"/>
    </source>
</evidence>
<comment type="caution">
    <text evidence="3">The sequence shown here is derived from an EMBL/GenBank/DDBJ whole genome shotgun (WGS) entry which is preliminary data.</text>
</comment>
<feature type="compositionally biased region" description="Low complexity" evidence="2">
    <location>
        <begin position="43"/>
        <end position="64"/>
    </location>
</feature>
<proteinExistence type="predicted"/>
<feature type="compositionally biased region" description="Acidic residues" evidence="2">
    <location>
        <begin position="1"/>
        <end position="11"/>
    </location>
</feature>
<feature type="region of interest" description="Disordered" evidence="2">
    <location>
        <begin position="1"/>
        <end position="64"/>
    </location>
</feature>
<dbReference type="Proteomes" id="UP001271769">
    <property type="component" value="Unassembled WGS sequence"/>
</dbReference>
<evidence type="ECO:0000256" key="2">
    <source>
        <dbReference type="SAM" id="MobiDB-lite"/>
    </source>
</evidence>
<accession>A0ABU5DS83</accession>
<keyword evidence="4" id="KW-1185">Reference proteome</keyword>
<dbReference type="EMBL" id="JAXCLX010000001">
    <property type="protein sequence ID" value="MDY0870296.1"/>
    <property type="molecule type" value="Genomic_DNA"/>
</dbReference>
<dbReference type="RefSeq" id="WP_320498452.1">
    <property type="nucleotide sequence ID" value="NZ_JAXCLX010000001.1"/>
</dbReference>
<dbReference type="InterPro" id="IPR003768">
    <property type="entry name" value="ScpA"/>
</dbReference>
<name>A0ABU5DS83_9PROT</name>
<reference evidence="3 4" key="1">
    <citation type="journal article" date="2013" name="Antonie Van Leeuwenhoek">
        <title>Dongia rigui sp. nov., isolated from freshwater of a large wetland in Korea.</title>
        <authorList>
            <person name="Baik K.S."/>
            <person name="Hwang Y.M."/>
            <person name="Choi J.S."/>
            <person name="Kwon J."/>
            <person name="Seong C.N."/>
        </authorList>
    </citation>
    <scope>NUCLEOTIDE SEQUENCE [LARGE SCALE GENOMIC DNA]</scope>
    <source>
        <strain evidence="3 4">04SU4-P</strain>
    </source>
</reference>
<evidence type="ECO:0000256" key="1">
    <source>
        <dbReference type="ARBA" id="ARBA00044777"/>
    </source>
</evidence>
<dbReference type="Gene3D" id="6.10.250.2410">
    <property type="match status" value="1"/>
</dbReference>
<protein>
    <recommendedName>
        <fullName evidence="1">Segregation and condensation protein A</fullName>
    </recommendedName>
</protein>
<dbReference type="PANTHER" id="PTHR33969">
    <property type="entry name" value="SEGREGATION AND CONDENSATION PROTEIN A"/>
    <property type="match status" value="1"/>
</dbReference>
<sequence length="321" mass="34768">MAPWTADDETEVPATQGVADDTPADADALTPDEAAPDEPIPDEPVAQAAPEPAAAPSDDAPLIAANDDGELRLDLDGYEGPIDILLTLAREQKVDLKKISILELADQYLSFINHARKLRLELAADYLVMAAWLAYLKSRLLLPEPPADGEPTGVELAAALAFQLQRLEAMQKAGQAMLNLAQLGRDVFTRGAPEPLKVVDVPVFELSLYELLKAYGTHPGRRRDGILQITPLNLFSMDDALKRIGDIIGHTLDWTILQKFLPDDLKQPLQRRAAVAATFAASLELARSGIINLRQEGLFGPIYMKRAEPAAPASPSEVTSS</sequence>
<gene>
    <name evidence="3" type="ORF">SMD31_00085</name>
</gene>
<organism evidence="3 4">
    <name type="scientific">Dongia rigui</name>
    <dbReference type="NCBI Taxonomy" id="940149"/>
    <lineage>
        <taxon>Bacteria</taxon>
        <taxon>Pseudomonadati</taxon>
        <taxon>Pseudomonadota</taxon>
        <taxon>Alphaproteobacteria</taxon>
        <taxon>Rhodospirillales</taxon>
        <taxon>Dongiaceae</taxon>
        <taxon>Dongia</taxon>
    </lineage>
</organism>
<dbReference type="PANTHER" id="PTHR33969:SF2">
    <property type="entry name" value="SEGREGATION AND CONDENSATION PROTEIN A"/>
    <property type="match status" value="1"/>
</dbReference>
<evidence type="ECO:0000313" key="4">
    <source>
        <dbReference type="Proteomes" id="UP001271769"/>
    </source>
</evidence>
<dbReference type="Pfam" id="PF02616">
    <property type="entry name" value="SMC_ScpA"/>
    <property type="match status" value="1"/>
</dbReference>